<proteinExistence type="predicted"/>
<sequence>MYALEHATIQCPYCWERLNISVDPGEQQQTYTEDCQICCQPMVIDAYFDENRELHVTVRREND</sequence>
<keyword evidence="2" id="KW-1185">Reference proteome</keyword>
<dbReference type="InterPro" id="IPR025990">
    <property type="entry name" value="zinc_ribbon_bacterial"/>
</dbReference>
<gene>
    <name evidence="1" type="ORF">SAMN04487960_107134</name>
</gene>
<accession>A0A1H3A0J5</accession>
<organism evidence="1 2">
    <name type="scientific">Marinobacter mobilis</name>
    <dbReference type="NCBI Taxonomy" id="488533"/>
    <lineage>
        <taxon>Bacteria</taxon>
        <taxon>Pseudomonadati</taxon>
        <taxon>Pseudomonadota</taxon>
        <taxon>Gammaproteobacteria</taxon>
        <taxon>Pseudomonadales</taxon>
        <taxon>Marinobacteraceae</taxon>
        <taxon>Marinobacter</taxon>
    </lineage>
</organism>
<dbReference type="EMBL" id="FNNE01000007">
    <property type="protein sequence ID" value="SDX22714.1"/>
    <property type="molecule type" value="Genomic_DNA"/>
</dbReference>
<dbReference type="InterPro" id="IPR017143">
    <property type="entry name" value="UCP037225"/>
</dbReference>
<dbReference type="Pfam" id="PF14255">
    <property type="entry name" value="Zn_ribbon_21"/>
    <property type="match status" value="1"/>
</dbReference>
<protein>
    <submittedName>
        <fullName evidence="1">Cysteine-rich CPXCG</fullName>
    </submittedName>
</protein>
<reference evidence="1 2" key="1">
    <citation type="submission" date="2016-10" db="EMBL/GenBank/DDBJ databases">
        <authorList>
            <person name="de Groot N.N."/>
        </authorList>
    </citation>
    <scope>NUCLEOTIDE SEQUENCE [LARGE SCALE GENOMIC DNA]</scope>
    <source>
        <strain evidence="1 2">CGMCC 1.7059</strain>
    </source>
</reference>
<dbReference type="RefSeq" id="WP_175528348.1">
    <property type="nucleotide sequence ID" value="NZ_FNNE01000007.1"/>
</dbReference>
<evidence type="ECO:0000313" key="2">
    <source>
        <dbReference type="Proteomes" id="UP000199675"/>
    </source>
</evidence>
<name>A0A1H3A0J5_9GAMM</name>
<dbReference type="Proteomes" id="UP000199675">
    <property type="component" value="Unassembled WGS sequence"/>
</dbReference>
<dbReference type="PIRSF" id="PIRSF037225">
    <property type="entry name" value="UCP037225"/>
    <property type="match status" value="1"/>
</dbReference>
<dbReference type="STRING" id="488533.SAMN04487960_107134"/>
<dbReference type="AlphaFoldDB" id="A0A1H3A0J5"/>
<evidence type="ECO:0000313" key="1">
    <source>
        <dbReference type="EMBL" id="SDX22714.1"/>
    </source>
</evidence>